<dbReference type="SUPFAM" id="SSF51246">
    <property type="entry name" value="Rudiment single hybrid motif"/>
    <property type="match status" value="1"/>
</dbReference>
<dbReference type="OrthoDB" id="9807469at2"/>
<evidence type="ECO:0000256" key="4">
    <source>
        <dbReference type="ARBA" id="ARBA00013263"/>
    </source>
</evidence>
<keyword evidence="8 12" id="KW-0067">ATP-binding</keyword>
<comment type="caution">
    <text evidence="16">The sequence shown here is derived from an EMBL/GenBank/DDBJ whole genome shotgun (WGS) entry which is preliminary data.</text>
</comment>
<keyword evidence="17" id="KW-1185">Reference proteome</keyword>
<evidence type="ECO:0000313" key="17">
    <source>
        <dbReference type="Proteomes" id="UP000317421"/>
    </source>
</evidence>
<reference evidence="16 17" key="1">
    <citation type="submission" date="2019-02" db="EMBL/GenBank/DDBJ databases">
        <title>Deep-cultivation of Planctomycetes and their phenomic and genomic characterization uncovers novel biology.</title>
        <authorList>
            <person name="Wiegand S."/>
            <person name="Jogler M."/>
            <person name="Boedeker C."/>
            <person name="Pinto D."/>
            <person name="Vollmers J."/>
            <person name="Rivas-Marin E."/>
            <person name="Kohn T."/>
            <person name="Peeters S.H."/>
            <person name="Heuer A."/>
            <person name="Rast P."/>
            <person name="Oberbeckmann S."/>
            <person name="Bunk B."/>
            <person name="Jeske O."/>
            <person name="Meyerdierks A."/>
            <person name="Storesund J.E."/>
            <person name="Kallscheuer N."/>
            <person name="Luecker S."/>
            <person name="Lage O.M."/>
            <person name="Pohl T."/>
            <person name="Merkel B.J."/>
            <person name="Hornburger P."/>
            <person name="Mueller R.-W."/>
            <person name="Bruemmer F."/>
            <person name="Labrenz M."/>
            <person name="Spormann A.M."/>
            <person name="Op Den Camp H."/>
            <person name="Overmann J."/>
            <person name="Amann R."/>
            <person name="Jetten M.S.M."/>
            <person name="Mascher T."/>
            <person name="Medema M.H."/>
            <person name="Devos D.P."/>
            <person name="Kaster A.-K."/>
            <person name="Ovreas L."/>
            <person name="Rohde M."/>
            <person name="Galperin M.Y."/>
            <person name="Jogler C."/>
        </authorList>
    </citation>
    <scope>NUCLEOTIDE SEQUENCE [LARGE SCALE GENOMIC DNA]</scope>
    <source>
        <strain evidence="16 17">Pla108</strain>
    </source>
</reference>
<comment type="pathway">
    <text evidence="2 13">Lipid metabolism; malonyl-CoA biosynthesis; malonyl-CoA from acetyl-CoA: step 1/1.</text>
</comment>
<gene>
    <name evidence="16" type="primary">accC</name>
    <name evidence="16" type="ORF">Pla108_19730</name>
</gene>
<evidence type="ECO:0000256" key="12">
    <source>
        <dbReference type="PROSITE-ProRule" id="PRU00409"/>
    </source>
</evidence>
<feature type="domain" description="Biotin carboxylation" evidence="15">
    <location>
        <begin position="1"/>
        <end position="446"/>
    </location>
</feature>
<dbReference type="GO" id="GO:0006633">
    <property type="term" value="P:fatty acid biosynthetic process"/>
    <property type="evidence" value="ECO:0007669"/>
    <property type="project" value="UniProtKB-KW"/>
</dbReference>
<dbReference type="Gene3D" id="3.30.470.20">
    <property type="entry name" value="ATP-grasp fold, B domain"/>
    <property type="match status" value="1"/>
</dbReference>
<dbReference type="InterPro" id="IPR016185">
    <property type="entry name" value="PreATP-grasp_dom_sf"/>
</dbReference>
<comment type="subunit">
    <text evidence="3 13">Acetyl-CoA carboxylase is a heterohexamer of biotin carboxyl carrier protein, biotin carboxylase and the two subunits of carboxyl transferase in a 2:2 complex.</text>
</comment>
<evidence type="ECO:0000256" key="2">
    <source>
        <dbReference type="ARBA" id="ARBA00004956"/>
    </source>
</evidence>
<evidence type="ECO:0000256" key="1">
    <source>
        <dbReference type="ARBA" id="ARBA00003761"/>
    </source>
</evidence>
<evidence type="ECO:0000256" key="6">
    <source>
        <dbReference type="ARBA" id="ARBA00022723"/>
    </source>
</evidence>
<dbReference type="PANTHER" id="PTHR48095:SF2">
    <property type="entry name" value="BIOTIN CARBOXYLASE, CHLOROPLASTIC"/>
    <property type="match status" value="1"/>
</dbReference>
<dbReference type="EMBL" id="SJPR01000002">
    <property type="protein sequence ID" value="TWT97821.1"/>
    <property type="molecule type" value="Genomic_DNA"/>
</dbReference>
<keyword evidence="10 13" id="KW-0092">Biotin</keyword>
<dbReference type="Pfam" id="PF02786">
    <property type="entry name" value="CPSase_L_D2"/>
    <property type="match status" value="1"/>
</dbReference>
<dbReference type="AlphaFoldDB" id="A0A5C6AFH6"/>
<dbReference type="InterPro" id="IPR051602">
    <property type="entry name" value="ACC_Biotin_Carboxylase"/>
</dbReference>
<keyword evidence="13" id="KW-0276">Fatty acid metabolism</keyword>
<comment type="catalytic activity">
    <reaction evidence="11 13">
        <text>N(6)-biotinyl-L-lysyl-[protein] + hydrogencarbonate + ATP = N(6)-carboxybiotinyl-L-lysyl-[protein] + ADP + phosphate + H(+)</text>
        <dbReference type="Rhea" id="RHEA:13501"/>
        <dbReference type="Rhea" id="RHEA-COMP:10505"/>
        <dbReference type="Rhea" id="RHEA-COMP:10506"/>
        <dbReference type="ChEBI" id="CHEBI:15378"/>
        <dbReference type="ChEBI" id="CHEBI:17544"/>
        <dbReference type="ChEBI" id="CHEBI:30616"/>
        <dbReference type="ChEBI" id="CHEBI:43474"/>
        <dbReference type="ChEBI" id="CHEBI:83144"/>
        <dbReference type="ChEBI" id="CHEBI:83145"/>
        <dbReference type="ChEBI" id="CHEBI:456216"/>
        <dbReference type="EC" id="6.3.4.14"/>
    </reaction>
</comment>
<evidence type="ECO:0000256" key="5">
    <source>
        <dbReference type="ARBA" id="ARBA00022598"/>
    </source>
</evidence>
<dbReference type="GO" id="GO:0004075">
    <property type="term" value="F:biotin carboxylase activity"/>
    <property type="evidence" value="ECO:0007669"/>
    <property type="project" value="UniProtKB-EC"/>
</dbReference>
<name>A0A5C6AFH6_9BACT</name>
<dbReference type="NCBIfam" id="TIGR00514">
    <property type="entry name" value="accC"/>
    <property type="match status" value="1"/>
</dbReference>
<sequence length="448" mass="48991">MYRRVLIANRGEIALRVIRACKEMGIESVAVFSEGDRGANYLSLADEAYCIGPAKASESYLKIANVIAAAEVGNVEAIHPGFGFLSENAHFNEICRNCQIDFIGPSPEAMASLGDKNTARELARQAGVPVVPGSDGCIAEESEAVRFAHAVGFPVLIKATAGGGGRGMRVASNDLALKSALQQARAEAEAAFGNGDVYLEKYIEHPRHVEVQVLADKHGNAIHLWERDCSTQRRHQKLIEESPSPNITEETRLKMCEAAVRMIKAANYSNAATVEFIVDGKGDFYFIEVNARIQVEHPVTELVTGVDLIKAQLRISAGEELWLKQEDIPRLGHAIECRINAEDPAKNFQPSPGKIERLVIPGGFGVRFDSHAHSGYVVPPYYDSMIGKLLVRQPTREEAIACMLRCLAELKVDGIKTTIPLHKEILSHTAFSEARIDTTFVERTFTGG</sequence>
<dbReference type="InterPro" id="IPR004549">
    <property type="entry name" value="Acetyl_CoA_COase_biotin_COase"/>
</dbReference>
<dbReference type="PANTHER" id="PTHR48095">
    <property type="entry name" value="PYRUVATE CARBOXYLASE SUBUNIT A"/>
    <property type="match status" value="1"/>
</dbReference>
<keyword evidence="7 12" id="KW-0547">Nucleotide-binding</keyword>
<dbReference type="PROSITE" id="PS50975">
    <property type="entry name" value="ATP_GRASP"/>
    <property type="match status" value="1"/>
</dbReference>
<dbReference type="GO" id="GO:0005524">
    <property type="term" value="F:ATP binding"/>
    <property type="evidence" value="ECO:0007669"/>
    <property type="project" value="UniProtKB-UniRule"/>
</dbReference>
<dbReference type="PROSITE" id="PS00866">
    <property type="entry name" value="CPSASE_1"/>
    <property type="match status" value="1"/>
</dbReference>
<dbReference type="SMART" id="SM00878">
    <property type="entry name" value="Biotin_carb_C"/>
    <property type="match status" value="1"/>
</dbReference>
<evidence type="ECO:0000256" key="10">
    <source>
        <dbReference type="ARBA" id="ARBA00023267"/>
    </source>
</evidence>
<evidence type="ECO:0000259" key="15">
    <source>
        <dbReference type="PROSITE" id="PS50979"/>
    </source>
</evidence>
<dbReference type="InterPro" id="IPR005479">
    <property type="entry name" value="CPAse_ATP-bd"/>
</dbReference>
<dbReference type="PROSITE" id="PS00867">
    <property type="entry name" value="CPSASE_2"/>
    <property type="match status" value="1"/>
</dbReference>
<dbReference type="RefSeq" id="WP_146444717.1">
    <property type="nucleotide sequence ID" value="NZ_SJPR01000002.1"/>
</dbReference>
<dbReference type="NCBIfam" id="NF006367">
    <property type="entry name" value="PRK08591.1"/>
    <property type="match status" value="1"/>
</dbReference>
<evidence type="ECO:0000256" key="8">
    <source>
        <dbReference type="ARBA" id="ARBA00022840"/>
    </source>
</evidence>
<organism evidence="16 17">
    <name type="scientific">Botrimarina colliarenosi</name>
    <dbReference type="NCBI Taxonomy" id="2528001"/>
    <lineage>
        <taxon>Bacteria</taxon>
        <taxon>Pseudomonadati</taxon>
        <taxon>Planctomycetota</taxon>
        <taxon>Planctomycetia</taxon>
        <taxon>Pirellulales</taxon>
        <taxon>Lacipirellulaceae</taxon>
        <taxon>Botrimarina</taxon>
    </lineage>
</organism>
<evidence type="ECO:0000313" key="16">
    <source>
        <dbReference type="EMBL" id="TWT97821.1"/>
    </source>
</evidence>
<evidence type="ECO:0000259" key="14">
    <source>
        <dbReference type="PROSITE" id="PS50975"/>
    </source>
</evidence>
<dbReference type="GO" id="GO:0046872">
    <property type="term" value="F:metal ion binding"/>
    <property type="evidence" value="ECO:0007669"/>
    <property type="project" value="UniProtKB-KW"/>
</dbReference>
<evidence type="ECO:0000256" key="13">
    <source>
        <dbReference type="RuleBase" id="RU365063"/>
    </source>
</evidence>
<protein>
    <recommendedName>
        <fullName evidence="4 13">Biotin carboxylase</fullName>
        <ecNumber evidence="4 13">6.3.4.14</ecNumber>
    </recommendedName>
    <alternativeName>
        <fullName evidence="13">Acetyl-coenzyme A carboxylase biotin carboxylase subunit A</fullName>
    </alternativeName>
</protein>
<dbReference type="Proteomes" id="UP000317421">
    <property type="component" value="Unassembled WGS sequence"/>
</dbReference>
<keyword evidence="5 13" id="KW-0436">Ligase</keyword>
<dbReference type="InterPro" id="IPR011761">
    <property type="entry name" value="ATP-grasp"/>
</dbReference>
<dbReference type="SUPFAM" id="SSF56059">
    <property type="entry name" value="Glutathione synthetase ATP-binding domain-like"/>
    <property type="match status" value="1"/>
</dbReference>
<proteinExistence type="predicted"/>
<dbReference type="PROSITE" id="PS50979">
    <property type="entry name" value="BC"/>
    <property type="match status" value="1"/>
</dbReference>
<dbReference type="InterPro" id="IPR005481">
    <property type="entry name" value="BC-like_N"/>
</dbReference>
<keyword evidence="6" id="KW-0479">Metal-binding</keyword>
<dbReference type="EC" id="6.3.4.14" evidence="4 13"/>
<dbReference type="GO" id="GO:2001295">
    <property type="term" value="P:malonyl-CoA biosynthetic process"/>
    <property type="evidence" value="ECO:0007669"/>
    <property type="project" value="UniProtKB-UniPathway"/>
</dbReference>
<evidence type="ECO:0000256" key="11">
    <source>
        <dbReference type="ARBA" id="ARBA00048600"/>
    </source>
</evidence>
<dbReference type="FunFam" id="3.30.1490.20:FF:000018">
    <property type="entry name" value="Biotin carboxylase"/>
    <property type="match status" value="1"/>
</dbReference>
<dbReference type="FunFam" id="3.40.50.20:FF:000010">
    <property type="entry name" value="Propionyl-CoA carboxylase subunit alpha"/>
    <property type="match status" value="1"/>
</dbReference>
<evidence type="ECO:0000256" key="3">
    <source>
        <dbReference type="ARBA" id="ARBA00011750"/>
    </source>
</evidence>
<keyword evidence="13" id="KW-0275">Fatty acid biosynthesis</keyword>
<keyword evidence="9" id="KW-0460">Magnesium</keyword>
<evidence type="ECO:0000256" key="7">
    <source>
        <dbReference type="ARBA" id="ARBA00022741"/>
    </source>
</evidence>
<dbReference type="InterPro" id="IPR011764">
    <property type="entry name" value="Biotin_carboxylation_dom"/>
</dbReference>
<evidence type="ECO:0000256" key="9">
    <source>
        <dbReference type="ARBA" id="ARBA00022842"/>
    </source>
</evidence>
<accession>A0A5C6AFH6</accession>
<keyword evidence="13" id="KW-0443">Lipid metabolism</keyword>
<dbReference type="UniPathway" id="UPA00655">
    <property type="reaction ID" value="UER00711"/>
</dbReference>
<comment type="function">
    <text evidence="1 13">This protein is a component of the acetyl coenzyme A carboxylase complex; first, biotin carboxylase catalyzes the carboxylation of the carrier protein and then the transcarboxylase transfers the carboxyl group to form malonyl-CoA.</text>
</comment>
<dbReference type="SUPFAM" id="SSF52440">
    <property type="entry name" value="PreATP-grasp domain"/>
    <property type="match status" value="1"/>
</dbReference>
<feature type="domain" description="ATP-grasp" evidence="14">
    <location>
        <begin position="120"/>
        <end position="317"/>
    </location>
</feature>
<dbReference type="InterPro" id="IPR011054">
    <property type="entry name" value="Rudment_hybrid_motif"/>
</dbReference>
<dbReference type="Pfam" id="PF00289">
    <property type="entry name" value="Biotin_carb_N"/>
    <property type="match status" value="1"/>
</dbReference>
<keyword evidence="13" id="KW-0444">Lipid biosynthesis</keyword>
<dbReference type="InterPro" id="IPR005482">
    <property type="entry name" value="Biotin_COase_C"/>
</dbReference>
<dbReference type="Pfam" id="PF02785">
    <property type="entry name" value="Biotin_carb_C"/>
    <property type="match status" value="1"/>
</dbReference>